<feature type="compositionally biased region" description="Gly residues" evidence="1">
    <location>
        <begin position="100"/>
        <end position="113"/>
    </location>
</feature>
<evidence type="ECO:0000256" key="1">
    <source>
        <dbReference type="SAM" id="MobiDB-lite"/>
    </source>
</evidence>
<evidence type="ECO:0000313" key="3">
    <source>
        <dbReference type="Proteomes" id="UP001367676"/>
    </source>
</evidence>
<proteinExistence type="predicted"/>
<feature type="region of interest" description="Disordered" evidence="1">
    <location>
        <begin position="1"/>
        <end position="54"/>
    </location>
</feature>
<feature type="compositionally biased region" description="Polar residues" evidence="1">
    <location>
        <begin position="1"/>
        <end position="14"/>
    </location>
</feature>
<sequence length="280" mass="28579">MSKTSGISSHSSPTIADFLPTPTFYDSSDETSSLLAKPSGNATSTTVVPSSSTSAKPVLMRQECTTTLLSPSMTPVLGTPGVMGTSDESTGTNAGFEESPGGGSGGGGGGGGVRSVPDLEMQNYRCSLSSGGIRYSTASVTSYLMPSSAIGGGGAGVGGGGIGARCTCERRQSHSLGRSASRESVRSSQPPPTVLLTTSPSSRIIRQSSQPEATCPGHCCHHLHHHSSSTPGPSSSLRQLRDPVDCIAGIAADSMRINGAIRQFKQVRLLIVSVSYSSQL</sequence>
<dbReference type="AlphaFoldDB" id="A0AAN9XXB4"/>
<gene>
    <name evidence="2" type="ORF">V9T40_010577</name>
</gene>
<organism evidence="2 3">
    <name type="scientific">Parthenolecanium corni</name>
    <dbReference type="NCBI Taxonomy" id="536013"/>
    <lineage>
        <taxon>Eukaryota</taxon>
        <taxon>Metazoa</taxon>
        <taxon>Ecdysozoa</taxon>
        <taxon>Arthropoda</taxon>
        <taxon>Hexapoda</taxon>
        <taxon>Insecta</taxon>
        <taxon>Pterygota</taxon>
        <taxon>Neoptera</taxon>
        <taxon>Paraneoptera</taxon>
        <taxon>Hemiptera</taxon>
        <taxon>Sternorrhyncha</taxon>
        <taxon>Coccoidea</taxon>
        <taxon>Coccidae</taxon>
        <taxon>Parthenolecanium</taxon>
    </lineage>
</organism>
<feature type="compositionally biased region" description="Polar residues" evidence="1">
    <location>
        <begin position="24"/>
        <end position="34"/>
    </location>
</feature>
<feature type="compositionally biased region" description="Low complexity" evidence="1">
    <location>
        <begin position="43"/>
        <end position="54"/>
    </location>
</feature>
<feature type="region of interest" description="Disordered" evidence="1">
    <location>
        <begin position="173"/>
        <end position="195"/>
    </location>
</feature>
<dbReference type="Proteomes" id="UP001367676">
    <property type="component" value="Unassembled WGS sequence"/>
</dbReference>
<accession>A0AAN9XXB4</accession>
<dbReference type="EMBL" id="JBBCAQ010000037">
    <property type="protein sequence ID" value="KAK7573386.1"/>
    <property type="molecule type" value="Genomic_DNA"/>
</dbReference>
<keyword evidence="3" id="KW-1185">Reference proteome</keyword>
<feature type="region of interest" description="Disordered" evidence="1">
    <location>
        <begin position="84"/>
        <end position="115"/>
    </location>
</feature>
<name>A0AAN9XXB4_9HEMI</name>
<evidence type="ECO:0000313" key="2">
    <source>
        <dbReference type="EMBL" id="KAK7573386.1"/>
    </source>
</evidence>
<protein>
    <submittedName>
        <fullName evidence="2">Uncharacterized protein</fullName>
    </submittedName>
</protein>
<reference evidence="2 3" key="1">
    <citation type="submission" date="2024-03" db="EMBL/GenBank/DDBJ databases">
        <title>Adaptation during the transition from Ophiocordyceps entomopathogen to insect associate is accompanied by gene loss and intensified selection.</title>
        <authorList>
            <person name="Ward C.M."/>
            <person name="Onetto C.A."/>
            <person name="Borneman A.R."/>
        </authorList>
    </citation>
    <scope>NUCLEOTIDE SEQUENCE [LARGE SCALE GENOMIC DNA]</scope>
    <source>
        <strain evidence="2">AWRI1</strain>
        <tissue evidence="2">Single Adult Female</tissue>
    </source>
</reference>
<comment type="caution">
    <text evidence="2">The sequence shown here is derived from an EMBL/GenBank/DDBJ whole genome shotgun (WGS) entry which is preliminary data.</text>
</comment>